<reference evidence="1 2" key="1">
    <citation type="submission" date="2020-02" db="EMBL/GenBank/DDBJ databases">
        <title>Draft genome sequence of Haematococcus lacustris strain NIES-144.</title>
        <authorList>
            <person name="Morimoto D."/>
            <person name="Nakagawa S."/>
            <person name="Yoshida T."/>
            <person name="Sawayama S."/>
        </authorList>
    </citation>
    <scope>NUCLEOTIDE SEQUENCE [LARGE SCALE GENOMIC DNA]</scope>
    <source>
        <strain evidence="1 2">NIES-144</strain>
    </source>
</reference>
<accession>A0A699YVV4</accession>
<gene>
    <name evidence="1" type="ORF">HaLaN_09625</name>
</gene>
<proteinExistence type="predicted"/>
<name>A0A699YVV4_HAELA</name>
<evidence type="ECO:0000313" key="1">
    <source>
        <dbReference type="EMBL" id="GFH13691.1"/>
    </source>
</evidence>
<dbReference type="AlphaFoldDB" id="A0A699YVV4"/>
<keyword evidence="2" id="KW-1185">Reference proteome</keyword>
<organism evidence="1 2">
    <name type="scientific">Haematococcus lacustris</name>
    <name type="common">Green alga</name>
    <name type="synonym">Haematococcus pluvialis</name>
    <dbReference type="NCBI Taxonomy" id="44745"/>
    <lineage>
        <taxon>Eukaryota</taxon>
        <taxon>Viridiplantae</taxon>
        <taxon>Chlorophyta</taxon>
        <taxon>core chlorophytes</taxon>
        <taxon>Chlorophyceae</taxon>
        <taxon>CS clade</taxon>
        <taxon>Chlamydomonadales</taxon>
        <taxon>Haematococcaceae</taxon>
        <taxon>Haematococcus</taxon>
    </lineage>
</organism>
<dbReference type="EMBL" id="BLLF01000641">
    <property type="protein sequence ID" value="GFH13691.1"/>
    <property type="molecule type" value="Genomic_DNA"/>
</dbReference>
<evidence type="ECO:0000313" key="2">
    <source>
        <dbReference type="Proteomes" id="UP000485058"/>
    </source>
</evidence>
<protein>
    <submittedName>
        <fullName evidence="1">Uncharacterized protein</fullName>
    </submittedName>
</protein>
<comment type="caution">
    <text evidence="1">The sequence shown here is derived from an EMBL/GenBank/DDBJ whole genome shotgun (WGS) entry which is preliminary data.</text>
</comment>
<dbReference type="Proteomes" id="UP000485058">
    <property type="component" value="Unassembled WGS sequence"/>
</dbReference>
<sequence length="66" mass="7151">MVDAMWLNGHAVTGDAKDGHYSQPGHSSATALLLNKCDVHEASTWLQHYLLGNKGSVFCGGCYVTW</sequence>